<dbReference type="PANTHER" id="PTHR36505:SF1">
    <property type="entry name" value="BLR1072 PROTEIN"/>
    <property type="match status" value="1"/>
</dbReference>
<protein>
    <recommendedName>
        <fullName evidence="1">PRC-barrel domain-containing protein</fullName>
    </recommendedName>
</protein>
<dbReference type="Gene3D" id="2.30.30.240">
    <property type="entry name" value="PRC-barrel domain"/>
    <property type="match status" value="1"/>
</dbReference>
<name>A0ABQ1M2S2_9BACT</name>
<dbReference type="EMBL" id="BMEC01000005">
    <property type="protein sequence ID" value="GGC33337.1"/>
    <property type="molecule type" value="Genomic_DNA"/>
</dbReference>
<feature type="domain" description="PRC-barrel" evidence="1">
    <location>
        <begin position="12"/>
        <end position="87"/>
    </location>
</feature>
<dbReference type="RefSeq" id="WP_188462599.1">
    <property type="nucleotide sequence ID" value="NZ_BAABHU010000005.1"/>
</dbReference>
<keyword evidence="3" id="KW-1185">Reference proteome</keyword>
<organism evidence="2 3">
    <name type="scientific">Marivirga lumbricoides</name>
    <dbReference type="NCBI Taxonomy" id="1046115"/>
    <lineage>
        <taxon>Bacteria</taxon>
        <taxon>Pseudomonadati</taxon>
        <taxon>Bacteroidota</taxon>
        <taxon>Cytophagia</taxon>
        <taxon>Cytophagales</taxon>
        <taxon>Marivirgaceae</taxon>
        <taxon>Marivirga</taxon>
    </lineage>
</organism>
<sequence length="131" mass="14680">MQSENNDLVLSTSTLEGSKVKNLSNETVGEIKDIMLDADTGEVQYVVLSVNTGFLNLESKYFAIPWQVFSFNTVDEVLVLDIDKDRLKNSPGFDKDNWPKGPQSEFINEVNTYYGVESNRVNRVAARTPGL</sequence>
<evidence type="ECO:0000259" key="1">
    <source>
        <dbReference type="Pfam" id="PF05239"/>
    </source>
</evidence>
<evidence type="ECO:0000313" key="2">
    <source>
        <dbReference type="EMBL" id="GGC33337.1"/>
    </source>
</evidence>
<reference evidence="3" key="1">
    <citation type="journal article" date="2019" name="Int. J. Syst. Evol. Microbiol.">
        <title>The Global Catalogue of Microorganisms (GCM) 10K type strain sequencing project: providing services to taxonomists for standard genome sequencing and annotation.</title>
        <authorList>
            <consortium name="The Broad Institute Genomics Platform"/>
            <consortium name="The Broad Institute Genome Sequencing Center for Infectious Disease"/>
            <person name="Wu L."/>
            <person name="Ma J."/>
        </authorList>
    </citation>
    <scope>NUCLEOTIDE SEQUENCE [LARGE SCALE GENOMIC DNA]</scope>
    <source>
        <strain evidence="3">CGMCC 1.10832</strain>
    </source>
</reference>
<gene>
    <name evidence="2" type="ORF">GCM10011506_18450</name>
</gene>
<dbReference type="Proteomes" id="UP000636010">
    <property type="component" value="Unassembled WGS sequence"/>
</dbReference>
<dbReference type="PANTHER" id="PTHR36505">
    <property type="entry name" value="BLR1072 PROTEIN"/>
    <property type="match status" value="1"/>
</dbReference>
<dbReference type="SUPFAM" id="SSF50346">
    <property type="entry name" value="PRC-barrel domain"/>
    <property type="match status" value="1"/>
</dbReference>
<evidence type="ECO:0000313" key="3">
    <source>
        <dbReference type="Proteomes" id="UP000636010"/>
    </source>
</evidence>
<dbReference type="InterPro" id="IPR011033">
    <property type="entry name" value="PRC_barrel-like_sf"/>
</dbReference>
<accession>A0ABQ1M2S2</accession>
<dbReference type="Pfam" id="PF05239">
    <property type="entry name" value="PRC"/>
    <property type="match status" value="1"/>
</dbReference>
<dbReference type="InterPro" id="IPR027275">
    <property type="entry name" value="PRC-brl_dom"/>
</dbReference>
<proteinExistence type="predicted"/>
<comment type="caution">
    <text evidence="2">The sequence shown here is derived from an EMBL/GenBank/DDBJ whole genome shotgun (WGS) entry which is preliminary data.</text>
</comment>